<feature type="compositionally biased region" description="Basic and acidic residues" evidence="1">
    <location>
        <begin position="122"/>
        <end position="132"/>
    </location>
</feature>
<accession>A0A1G8AEH9</accession>
<proteinExistence type="predicted"/>
<evidence type="ECO:0000259" key="2">
    <source>
        <dbReference type="Pfam" id="PF12728"/>
    </source>
</evidence>
<feature type="region of interest" description="Disordered" evidence="1">
    <location>
        <begin position="104"/>
        <end position="132"/>
    </location>
</feature>
<gene>
    <name evidence="3" type="ORF">SAMN05192582_1002148</name>
</gene>
<organism evidence="3 4">
    <name type="scientific">Bacteroides ovatus</name>
    <dbReference type="NCBI Taxonomy" id="28116"/>
    <lineage>
        <taxon>Bacteria</taxon>
        <taxon>Pseudomonadati</taxon>
        <taxon>Bacteroidota</taxon>
        <taxon>Bacteroidia</taxon>
        <taxon>Bacteroidales</taxon>
        <taxon>Bacteroidaceae</taxon>
        <taxon>Bacteroides</taxon>
    </lineage>
</organism>
<evidence type="ECO:0000313" key="3">
    <source>
        <dbReference type="EMBL" id="SDH19277.1"/>
    </source>
</evidence>
<name>A0A1G8AEH9_BACOV</name>
<evidence type="ECO:0000256" key="1">
    <source>
        <dbReference type="SAM" id="MobiDB-lite"/>
    </source>
</evidence>
<dbReference type="Pfam" id="PF12728">
    <property type="entry name" value="HTH_17"/>
    <property type="match status" value="1"/>
</dbReference>
<dbReference type="Proteomes" id="UP000181870">
    <property type="component" value="Unassembled WGS sequence"/>
</dbReference>
<dbReference type="EMBL" id="FNDO01000002">
    <property type="protein sequence ID" value="SDH19277.1"/>
    <property type="molecule type" value="Genomic_DNA"/>
</dbReference>
<protein>
    <submittedName>
        <fullName evidence="3">DNA binding domain-containing protein, excisionase family</fullName>
    </submittedName>
</protein>
<dbReference type="InterPro" id="IPR010093">
    <property type="entry name" value="SinI_DNA-bd"/>
</dbReference>
<sequence length="132" mass="15169">MTTEEITFNDLPKVVAQLLDKISGLELSFNRLYEDIKKSPSRASEHIPMNIDEACEFLKMKKGTMYYHLQNRSIPATKKGKSYIFFKDELIKWAESGRTTEVPLTPEEMNAALSKRAGKNTPTDRSKLLRKK</sequence>
<dbReference type="GO" id="GO:0003677">
    <property type="term" value="F:DNA binding"/>
    <property type="evidence" value="ECO:0007669"/>
    <property type="project" value="InterPro"/>
</dbReference>
<dbReference type="InterPro" id="IPR041657">
    <property type="entry name" value="HTH_17"/>
</dbReference>
<dbReference type="RefSeq" id="WP_074635688.1">
    <property type="nucleotide sequence ID" value="NZ_FNDO01000002.1"/>
</dbReference>
<dbReference type="AlphaFoldDB" id="A0A1G8AEH9"/>
<reference evidence="3 4" key="1">
    <citation type="submission" date="2016-10" db="EMBL/GenBank/DDBJ databases">
        <authorList>
            <person name="de Groot N.N."/>
        </authorList>
    </citation>
    <scope>NUCLEOTIDE SEQUENCE [LARGE SCALE GENOMIC DNA]</scope>
    <source>
        <strain evidence="3 4">NLAE-zl-C57</strain>
    </source>
</reference>
<evidence type="ECO:0000313" key="4">
    <source>
        <dbReference type="Proteomes" id="UP000181870"/>
    </source>
</evidence>
<dbReference type="NCBIfam" id="TIGR01764">
    <property type="entry name" value="excise"/>
    <property type="match status" value="1"/>
</dbReference>
<feature type="domain" description="Helix-turn-helix" evidence="2">
    <location>
        <begin position="49"/>
        <end position="97"/>
    </location>
</feature>